<accession>A0A162K3L8</accession>
<gene>
    <name evidence="3" type="ORF">ISF_09251</name>
</gene>
<dbReference type="InterPro" id="IPR036047">
    <property type="entry name" value="F-box-like_dom_sf"/>
</dbReference>
<dbReference type="Pfam" id="PF00646">
    <property type="entry name" value="F-box"/>
    <property type="match status" value="1"/>
</dbReference>
<name>A0A162K3L8_CORFA</name>
<dbReference type="SUPFAM" id="SSF81383">
    <property type="entry name" value="F-box domain"/>
    <property type="match status" value="1"/>
</dbReference>
<evidence type="ECO:0000313" key="3">
    <source>
        <dbReference type="EMBL" id="OAA52868.1"/>
    </source>
</evidence>
<dbReference type="RefSeq" id="XP_018699957.1">
    <property type="nucleotide sequence ID" value="XM_018852854.1"/>
</dbReference>
<proteinExistence type="predicted"/>
<evidence type="ECO:0000259" key="2">
    <source>
        <dbReference type="Pfam" id="PF00646"/>
    </source>
</evidence>
<organism evidence="3 4">
    <name type="scientific">Cordyceps fumosorosea (strain ARSEF 2679)</name>
    <name type="common">Isaria fumosorosea</name>
    <dbReference type="NCBI Taxonomy" id="1081104"/>
    <lineage>
        <taxon>Eukaryota</taxon>
        <taxon>Fungi</taxon>
        <taxon>Dikarya</taxon>
        <taxon>Ascomycota</taxon>
        <taxon>Pezizomycotina</taxon>
        <taxon>Sordariomycetes</taxon>
        <taxon>Hypocreomycetidae</taxon>
        <taxon>Hypocreales</taxon>
        <taxon>Cordycipitaceae</taxon>
        <taxon>Cordyceps</taxon>
    </lineage>
</organism>
<keyword evidence="4" id="KW-1185">Reference proteome</keyword>
<dbReference type="AlphaFoldDB" id="A0A162K3L8"/>
<dbReference type="InterPro" id="IPR001810">
    <property type="entry name" value="F-box_dom"/>
</dbReference>
<dbReference type="EMBL" id="AZHB01000044">
    <property type="protein sequence ID" value="OAA52868.1"/>
    <property type="molecule type" value="Genomic_DNA"/>
</dbReference>
<dbReference type="OrthoDB" id="4870367at2759"/>
<feature type="region of interest" description="Disordered" evidence="1">
    <location>
        <begin position="1"/>
        <end position="38"/>
    </location>
</feature>
<evidence type="ECO:0000313" key="4">
    <source>
        <dbReference type="Proteomes" id="UP000076744"/>
    </source>
</evidence>
<sequence length="342" mass="38833">MANRNAQLGEDPWDRSLSGRLPPASSTRFRWRDPPPRDVRRDVGPMGVLPLELIHAILQQLDLDSLRRLERVSWGMRRAVTGLPQLRAVAECARDTLRAIWAADVGRLIICSKLYAQLCRPTCFHCSFRPGEYLYLLACHRVCRMCLLGKMRYRPLRPAEAAKEFGMTASEVTRLPRLRVPKYSRKARGIRAGAWARRPVPKQRNTTGWHLVDREAALRHSLRVRRAMSGISEVAEWNVQRQVQVRELRARPVPASEMPSSSAPPPLKSEYAYSVSALFPWLDRSTQNVGRAVLCRACRFGGAPRAQWYHCMTAQGRRDHVARHGRIVDGEHVGTAVNRGKA</sequence>
<dbReference type="GeneID" id="30025543"/>
<protein>
    <submittedName>
        <fullName evidence="3">Cyclin-like F-box</fullName>
    </submittedName>
</protein>
<dbReference type="Proteomes" id="UP000076744">
    <property type="component" value="Unassembled WGS sequence"/>
</dbReference>
<comment type="caution">
    <text evidence="3">The sequence shown here is derived from an EMBL/GenBank/DDBJ whole genome shotgun (WGS) entry which is preliminary data.</text>
</comment>
<feature type="domain" description="F-box" evidence="2">
    <location>
        <begin position="49"/>
        <end position="83"/>
    </location>
</feature>
<evidence type="ECO:0000256" key="1">
    <source>
        <dbReference type="SAM" id="MobiDB-lite"/>
    </source>
</evidence>
<dbReference type="STRING" id="1081104.A0A162K3L8"/>
<reference evidence="3 4" key="1">
    <citation type="journal article" date="2016" name="Genome Biol. Evol.">
        <title>Divergent and convergent evolution of fungal pathogenicity.</title>
        <authorList>
            <person name="Shang Y."/>
            <person name="Xiao G."/>
            <person name="Zheng P."/>
            <person name="Cen K."/>
            <person name="Zhan S."/>
            <person name="Wang C."/>
        </authorList>
    </citation>
    <scope>NUCLEOTIDE SEQUENCE [LARGE SCALE GENOMIC DNA]</scope>
    <source>
        <strain evidence="3 4">ARSEF 2679</strain>
    </source>
</reference>